<protein>
    <recommendedName>
        <fullName evidence="3">alpha-amylase</fullName>
        <ecNumber evidence="3">3.2.1.1</ecNumber>
    </recommendedName>
    <alternativeName>
        <fullName evidence="7">1,4-alpha-D-glucan glucanohydrolase</fullName>
    </alternativeName>
</protein>
<dbReference type="EC" id="3.2.1.1" evidence="3"/>
<dbReference type="InterPro" id="IPR013784">
    <property type="entry name" value="Carb-bd-like_fold"/>
</dbReference>
<name>A0A366LVT4_9ACTN</name>
<keyword evidence="15" id="KW-1185">Reference proteome</keyword>
<dbReference type="GO" id="GO:0030246">
    <property type="term" value="F:carbohydrate binding"/>
    <property type="evidence" value="ECO:0007669"/>
    <property type="project" value="InterPro"/>
</dbReference>
<dbReference type="InterPro" id="IPR000209">
    <property type="entry name" value="Peptidase_S8/S53_dom"/>
</dbReference>
<dbReference type="PANTHER" id="PTHR43399:SF4">
    <property type="entry name" value="CELL WALL-ASSOCIATED PROTEASE"/>
    <property type="match status" value="1"/>
</dbReference>
<evidence type="ECO:0000256" key="3">
    <source>
        <dbReference type="ARBA" id="ARBA00012595"/>
    </source>
</evidence>
<dbReference type="GO" id="GO:0004556">
    <property type="term" value="F:alpha-amylase activity"/>
    <property type="evidence" value="ECO:0007669"/>
    <property type="project" value="UniProtKB-EC"/>
</dbReference>
<dbReference type="SUPFAM" id="SSF52743">
    <property type="entry name" value="Subtilisin-like"/>
    <property type="match status" value="1"/>
</dbReference>
<dbReference type="InterPro" id="IPR013783">
    <property type="entry name" value="Ig-like_fold"/>
</dbReference>
<dbReference type="InterPro" id="IPR024361">
    <property type="entry name" value="BACON"/>
</dbReference>
<dbReference type="PROSITE" id="PS00138">
    <property type="entry name" value="SUBTILASE_SER"/>
    <property type="match status" value="1"/>
</dbReference>
<gene>
    <name evidence="14" type="ORF">DP939_22095</name>
</gene>
<evidence type="ECO:0000256" key="7">
    <source>
        <dbReference type="ARBA" id="ARBA00030238"/>
    </source>
</evidence>
<dbReference type="GO" id="GO:0006508">
    <property type="term" value="P:proteolysis"/>
    <property type="evidence" value="ECO:0007669"/>
    <property type="project" value="UniProtKB-KW"/>
</dbReference>
<dbReference type="PROSITE" id="PS51892">
    <property type="entry name" value="SUBTILASE"/>
    <property type="match status" value="1"/>
</dbReference>
<dbReference type="OrthoDB" id="9813435at2"/>
<organism evidence="14 15">
    <name type="scientific">Spongiactinospora rosea</name>
    <dbReference type="NCBI Taxonomy" id="2248750"/>
    <lineage>
        <taxon>Bacteria</taxon>
        <taxon>Bacillati</taxon>
        <taxon>Actinomycetota</taxon>
        <taxon>Actinomycetes</taxon>
        <taxon>Streptosporangiales</taxon>
        <taxon>Streptosporangiaceae</taxon>
        <taxon>Spongiactinospora</taxon>
    </lineage>
</organism>
<dbReference type="SUPFAM" id="SSF49452">
    <property type="entry name" value="Starch-binding domain-like"/>
    <property type="match status" value="2"/>
</dbReference>
<evidence type="ECO:0000259" key="12">
    <source>
        <dbReference type="Pfam" id="PF00082"/>
    </source>
</evidence>
<evidence type="ECO:0000313" key="14">
    <source>
        <dbReference type="EMBL" id="RBQ18058.1"/>
    </source>
</evidence>
<dbReference type="PANTHER" id="PTHR43399">
    <property type="entry name" value="SUBTILISIN-RELATED"/>
    <property type="match status" value="1"/>
</dbReference>
<accession>A0A366LVT4</accession>
<dbReference type="RefSeq" id="WP_113982658.1">
    <property type="nucleotide sequence ID" value="NZ_QMEY01000009.1"/>
</dbReference>
<evidence type="ECO:0000256" key="2">
    <source>
        <dbReference type="ARBA" id="ARBA00011073"/>
    </source>
</evidence>
<keyword evidence="6 9" id="KW-0720">Serine protease</keyword>
<comment type="caution">
    <text evidence="14">The sequence shown here is derived from an EMBL/GenBank/DDBJ whole genome shotgun (WGS) entry which is preliminary data.</text>
</comment>
<dbReference type="Gene3D" id="3.40.50.200">
    <property type="entry name" value="Peptidase S8/S53 domain"/>
    <property type="match status" value="1"/>
</dbReference>
<dbReference type="InterPro" id="IPR015500">
    <property type="entry name" value="Peptidase_S8_subtilisin-rel"/>
</dbReference>
<dbReference type="InterPro" id="IPR036852">
    <property type="entry name" value="Peptidase_S8/S53_dom_sf"/>
</dbReference>
<evidence type="ECO:0000256" key="6">
    <source>
        <dbReference type="ARBA" id="ARBA00022825"/>
    </source>
</evidence>
<dbReference type="GO" id="GO:0004252">
    <property type="term" value="F:serine-type endopeptidase activity"/>
    <property type="evidence" value="ECO:0007669"/>
    <property type="project" value="UniProtKB-UniRule"/>
</dbReference>
<dbReference type="GO" id="GO:0005975">
    <property type="term" value="P:carbohydrate metabolic process"/>
    <property type="evidence" value="ECO:0007669"/>
    <property type="project" value="UniProtKB-ARBA"/>
</dbReference>
<evidence type="ECO:0000259" key="13">
    <source>
        <dbReference type="Pfam" id="PF19190"/>
    </source>
</evidence>
<dbReference type="InterPro" id="IPR051048">
    <property type="entry name" value="Peptidase_S8/S53_subtilisin"/>
</dbReference>
<keyword evidence="11" id="KW-0732">Signal</keyword>
<dbReference type="InterPro" id="IPR023827">
    <property type="entry name" value="Peptidase_S8_Asp-AS"/>
</dbReference>
<feature type="domain" description="Peptidase S8/S53" evidence="12">
    <location>
        <begin position="186"/>
        <end position="466"/>
    </location>
</feature>
<dbReference type="PRINTS" id="PR00723">
    <property type="entry name" value="SUBTILISIN"/>
</dbReference>
<feature type="domain" description="BACON" evidence="13">
    <location>
        <begin position="909"/>
        <end position="983"/>
    </location>
</feature>
<feature type="active site" description="Charge relay system" evidence="8 9">
    <location>
        <position position="410"/>
    </location>
</feature>
<dbReference type="Pfam" id="PF19190">
    <property type="entry name" value="BACON_2"/>
    <property type="match status" value="1"/>
</dbReference>
<evidence type="ECO:0000256" key="4">
    <source>
        <dbReference type="ARBA" id="ARBA00022670"/>
    </source>
</evidence>
<evidence type="ECO:0000256" key="10">
    <source>
        <dbReference type="RuleBase" id="RU003355"/>
    </source>
</evidence>
<evidence type="ECO:0000256" key="1">
    <source>
        <dbReference type="ARBA" id="ARBA00000548"/>
    </source>
</evidence>
<evidence type="ECO:0000256" key="9">
    <source>
        <dbReference type="PROSITE-ProRule" id="PRU01240"/>
    </source>
</evidence>
<comment type="similarity">
    <text evidence="2 9 10">Belongs to the peptidase S8 family.</text>
</comment>
<feature type="active site" description="Charge relay system" evidence="8 9">
    <location>
        <position position="243"/>
    </location>
</feature>
<dbReference type="Pfam" id="PF13620">
    <property type="entry name" value="CarboxypepD_reg"/>
    <property type="match status" value="3"/>
</dbReference>
<proteinExistence type="inferred from homology"/>
<dbReference type="PROSITE" id="PS00136">
    <property type="entry name" value="SUBTILASE_ASP"/>
    <property type="match status" value="1"/>
</dbReference>
<dbReference type="Proteomes" id="UP000253303">
    <property type="component" value="Unassembled WGS sequence"/>
</dbReference>
<evidence type="ECO:0000256" key="5">
    <source>
        <dbReference type="ARBA" id="ARBA00022801"/>
    </source>
</evidence>
<comment type="catalytic activity">
    <reaction evidence="1">
        <text>Endohydrolysis of (1-&gt;4)-alpha-D-glucosidic linkages in polysaccharides containing three or more (1-&gt;4)-alpha-linked D-glucose units.</text>
        <dbReference type="EC" id="3.2.1.1"/>
    </reaction>
</comment>
<feature type="active site" description="Charge relay system" evidence="8 9">
    <location>
        <position position="195"/>
    </location>
</feature>
<dbReference type="AlphaFoldDB" id="A0A366LVT4"/>
<evidence type="ECO:0000256" key="8">
    <source>
        <dbReference type="PIRSR" id="PIRSR615500-1"/>
    </source>
</evidence>
<dbReference type="InterPro" id="IPR023828">
    <property type="entry name" value="Peptidase_S8_Ser-AS"/>
</dbReference>
<keyword evidence="4 9" id="KW-0645">Protease</keyword>
<reference evidence="14 15" key="1">
    <citation type="submission" date="2018-06" db="EMBL/GenBank/DDBJ databases">
        <title>Sphaerisporangium craniellae sp. nov., isolated from a marine sponge in the South China Sea.</title>
        <authorList>
            <person name="Li L."/>
        </authorList>
    </citation>
    <scope>NUCLEOTIDE SEQUENCE [LARGE SCALE GENOMIC DNA]</scope>
    <source>
        <strain evidence="14 15">LHW63015</strain>
    </source>
</reference>
<sequence>MKTPSNRRRPAILTRMFAGLLTLSALLIPQDAALAEPGNDKISAEVRADLKDGRASFLVRLRGEADLSAARAATTKAAKGKAVFDAKTAHAKKSQAGLRRLLAGRQAKHTAFWIVNAVHVTGDAKLAAEIAALPEVTSIEPNTTVEPPKPLPGRTHPRVKTKAAAVEWNIDRISAPRVWNELGNRGEGIVIGVIDTGVDFEHPDLAGQYRGRRADGSVDHDYNWFDHTGRECPSAPCDSKWRHGTHVTGTVIGGNGIGVAPGARWIAAASAEDKVGEIATGQWMAAPTDLNGENPRPDLAPDIINNSWGFFRTNTPDHWYKTVLDTWLAAGIFPVFANGNEGPGCDTARTPAWDSESYSVGAFDVNDTIWDNSSRGPGENGEIKPNIAAPGVNVRSAKPGGGYQSYNGTSMASPHVAGAVALIWSAAPSLRRDVAATRALLDGSAIDTPDDQCGGTPQDNNVYGEGRLDAYAAVQAAPDEPLGTLSGTVTANGEPVPDADVTITGPHGRMLATGADGTYSVPRLSPGTYQVTAARYGHETSAPVNVNVVDGQTATANIALTRLPHGVVSGTVTVGNAPEEGVRVVASGTPLRTVTDASGRYRLALPHGSHRLEIATDSHCVHATEEQITVAGDMTRNVSLQVKSDDFGHTCEAGSEPYVGGTQRLSVSDSARVERVALPFPVPFYGAAHSEIWVTEDGFASFADTYPPGWNAPIGPDEPNAAVYPFWDDLRFVDEGAGVYTATVGTAPRRSFVIEWRDATTEEGQVSFSVLLGEDGTISYRYKNVGEASDSATVGIENADGSDALQYSYDAPSLRDGQSVTFTARQYGVVRGTVTDAGDGEPIAGATVEFPHVATLTTGPDGTFTGQIRAGTHNAKISKQHYSTNYKDVTVTSGAITTLNTGLITGKVTAAPTEINVTAPPETIRTATLTLTNSGTAPTAYEATTETPWLTVTPAEGGLPRNETATLTLTADTTGLSPGDTRTGELLIRSASGRQPVLKVPVTLTVAA</sequence>
<dbReference type="Gene3D" id="2.60.40.1120">
    <property type="entry name" value="Carboxypeptidase-like, regulatory domain"/>
    <property type="match status" value="3"/>
</dbReference>
<feature type="signal peptide" evidence="11">
    <location>
        <begin position="1"/>
        <end position="35"/>
    </location>
</feature>
<dbReference type="SUPFAM" id="SSF49464">
    <property type="entry name" value="Carboxypeptidase regulatory domain-like"/>
    <property type="match status" value="1"/>
</dbReference>
<evidence type="ECO:0000313" key="15">
    <source>
        <dbReference type="Proteomes" id="UP000253303"/>
    </source>
</evidence>
<dbReference type="Gene3D" id="2.60.40.10">
    <property type="entry name" value="Immunoglobulins"/>
    <property type="match status" value="1"/>
</dbReference>
<evidence type="ECO:0000256" key="11">
    <source>
        <dbReference type="SAM" id="SignalP"/>
    </source>
</evidence>
<feature type="chain" id="PRO_5039496725" description="alpha-amylase" evidence="11">
    <location>
        <begin position="36"/>
        <end position="1008"/>
    </location>
</feature>
<dbReference type="InterPro" id="IPR008969">
    <property type="entry name" value="CarboxyPept-like_regulatory"/>
</dbReference>
<dbReference type="EMBL" id="QMEY01000009">
    <property type="protein sequence ID" value="RBQ18058.1"/>
    <property type="molecule type" value="Genomic_DNA"/>
</dbReference>
<keyword evidence="5 9" id="KW-0378">Hydrolase</keyword>
<dbReference type="Pfam" id="PF00082">
    <property type="entry name" value="Peptidase_S8"/>
    <property type="match status" value="1"/>
</dbReference>